<evidence type="ECO:0000256" key="6">
    <source>
        <dbReference type="ARBA" id="ARBA00022691"/>
    </source>
</evidence>
<dbReference type="GO" id="GO:0032259">
    <property type="term" value="P:methylation"/>
    <property type="evidence" value="ECO:0007669"/>
    <property type="project" value="UniProtKB-KW"/>
</dbReference>
<dbReference type="PANTHER" id="PTHR43467:SF2">
    <property type="entry name" value="COBALT-PRECORRIN-2 C(20)-METHYLTRANSFERASE"/>
    <property type="match status" value="1"/>
</dbReference>
<dbReference type="UniPathway" id="UPA00148"/>
<feature type="domain" description="Tetrapyrrole methylase" evidence="10">
    <location>
        <begin position="13"/>
        <end position="225"/>
    </location>
</feature>
<keyword evidence="3" id="KW-0169">Cobalamin biosynthesis</keyword>
<dbReference type="Pfam" id="PF00590">
    <property type="entry name" value="TP_methylase"/>
    <property type="match status" value="1"/>
</dbReference>
<evidence type="ECO:0000256" key="3">
    <source>
        <dbReference type="ARBA" id="ARBA00022573"/>
    </source>
</evidence>
<dbReference type="InterPro" id="IPR006364">
    <property type="entry name" value="CobI/CbiL/CobIJ_dom"/>
</dbReference>
<dbReference type="InterPro" id="IPR014776">
    <property type="entry name" value="4pyrrole_Mease_sub2"/>
</dbReference>
<dbReference type="PROSITE" id="PS00839">
    <property type="entry name" value="SUMT_1"/>
    <property type="match status" value="1"/>
</dbReference>
<evidence type="ECO:0000256" key="9">
    <source>
        <dbReference type="SAM" id="MobiDB-lite"/>
    </source>
</evidence>
<dbReference type="InterPro" id="IPR000878">
    <property type="entry name" value="4pyrrol_Mease"/>
</dbReference>
<dbReference type="GO" id="GO:0009236">
    <property type="term" value="P:cobalamin biosynthetic process"/>
    <property type="evidence" value="ECO:0007669"/>
    <property type="project" value="UniProtKB-UniRule"/>
</dbReference>
<evidence type="ECO:0000256" key="8">
    <source>
        <dbReference type="RuleBase" id="RU003960"/>
    </source>
</evidence>
<dbReference type="OrthoDB" id="9804789at2"/>
<dbReference type="Proteomes" id="UP000319859">
    <property type="component" value="Unassembled WGS sequence"/>
</dbReference>
<dbReference type="NCBIfam" id="NF004647">
    <property type="entry name" value="PRK05990.1"/>
    <property type="match status" value="1"/>
</dbReference>
<evidence type="ECO:0000259" key="10">
    <source>
        <dbReference type="Pfam" id="PF00590"/>
    </source>
</evidence>
<organism evidence="11 12">
    <name type="scientific">Nitrospirillum amazonense</name>
    <dbReference type="NCBI Taxonomy" id="28077"/>
    <lineage>
        <taxon>Bacteria</taxon>
        <taxon>Pseudomonadati</taxon>
        <taxon>Pseudomonadota</taxon>
        <taxon>Alphaproteobacteria</taxon>
        <taxon>Rhodospirillales</taxon>
        <taxon>Azospirillaceae</taxon>
        <taxon>Nitrospirillum</taxon>
    </lineage>
</organism>
<evidence type="ECO:0000313" key="12">
    <source>
        <dbReference type="Proteomes" id="UP000319859"/>
    </source>
</evidence>
<evidence type="ECO:0000256" key="7">
    <source>
        <dbReference type="PIRNR" id="PIRNR036427"/>
    </source>
</evidence>
<dbReference type="InterPro" id="IPR003043">
    <property type="entry name" value="Uropor_MeTrfase_CS"/>
</dbReference>
<dbReference type="CDD" id="cd11645">
    <property type="entry name" value="Precorrin_2_C20_MT"/>
    <property type="match status" value="1"/>
</dbReference>
<dbReference type="AlphaFoldDB" id="A0A560EKQ4"/>
<dbReference type="NCBIfam" id="TIGR01467">
    <property type="entry name" value="cobI_cbiL"/>
    <property type="match status" value="1"/>
</dbReference>
<dbReference type="PANTHER" id="PTHR43467">
    <property type="entry name" value="COBALT-PRECORRIN-2 C(20)-METHYLTRANSFERASE"/>
    <property type="match status" value="1"/>
</dbReference>
<dbReference type="Gene3D" id="3.30.950.10">
    <property type="entry name" value="Methyltransferase, Cobalt-precorrin-4 Transmethylase, Domain 2"/>
    <property type="match status" value="1"/>
</dbReference>
<dbReference type="InterPro" id="IPR014777">
    <property type="entry name" value="4pyrrole_Mease_sub1"/>
</dbReference>
<reference evidence="11 12" key="1">
    <citation type="submission" date="2019-06" db="EMBL/GenBank/DDBJ databases">
        <title>Genomic Encyclopedia of Type Strains, Phase IV (KMG-V): Genome sequencing to study the core and pangenomes of soil and plant-associated prokaryotes.</title>
        <authorList>
            <person name="Whitman W."/>
        </authorList>
    </citation>
    <scope>NUCLEOTIDE SEQUENCE [LARGE SCALE GENOMIC DNA]</scope>
    <source>
        <strain evidence="11 12">BR 11880</strain>
    </source>
</reference>
<evidence type="ECO:0000256" key="4">
    <source>
        <dbReference type="ARBA" id="ARBA00022603"/>
    </source>
</evidence>
<keyword evidence="6" id="KW-0949">S-adenosyl-L-methionine</keyword>
<dbReference type="InterPro" id="IPR012382">
    <property type="entry name" value="CobI/CbiL"/>
</dbReference>
<evidence type="ECO:0000256" key="1">
    <source>
        <dbReference type="ARBA" id="ARBA00004953"/>
    </source>
</evidence>
<feature type="compositionally biased region" description="Basic and acidic residues" evidence="9">
    <location>
        <begin position="261"/>
        <end position="274"/>
    </location>
</feature>
<gene>
    <name evidence="11" type="ORF">FBZ89_1375</name>
</gene>
<feature type="region of interest" description="Disordered" evidence="9">
    <location>
        <begin position="253"/>
        <end position="274"/>
    </location>
</feature>
<dbReference type="PROSITE" id="PS00840">
    <property type="entry name" value="SUMT_2"/>
    <property type="match status" value="1"/>
</dbReference>
<comment type="caution">
    <text evidence="11">The sequence shown here is derived from an EMBL/GenBank/DDBJ whole genome shotgun (WGS) entry which is preliminary data.</text>
</comment>
<dbReference type="InterPro" id="IPR035996">
    <property type="entry name" value="4pyrrol_Methylase_sf"/>
</dbReference>
<proteinExistence type="inferred from homology"/>
<evidence type="ECO:0000256" key="5">
    <source>
        <dbReference type="ARBA" id="ARBA00022679"/>
    </source>
</evidence>
<evidence type="ECO:0000313" key="11">
    <source>
        <dbReference type="EMBL" id="TWB09924.1"/>
    </source>
</evidence>
<dbReference type="Gene3D" id="3.40.1010.10">
    <property type="entry name" value="Cobalt-precorrin-4 Transmethylase, Domain 1"/>
    <property type="match status" value="1"/>
</dbReference>
<comment type="similarity">
    <text evidence="2 7 8">Belongs to the precorrin methyltransferase family.</text>
</comment>
<comment type="pathway">
    <text evidence="1">Cofactor biosynthesis; adenosylcobalamin biosynthesis.</text>
</comment>
<dbReference type="EMBL" id="VITN01000037">
    <property type="protein sequence ID" value="TWB09924.1"/>
    <property type="molecule type" value="Genomic_DNA"/>
</dbReference>
<name>A0A560EKQ4_9PROT</name>
<dbReference type="RefSeq" id="WP_145754439.1">
    <property type="nucleotide sequence ID" value="NZ_VITN01000037.1"/>
</dbReference>
<dbReference type="GO" id="GO:0030788">
    <property type="term" value="F:precorrin-2 C20-methyltransferase activity"/>
    <property type="evidence" value="ECO:0007669"/>
    <property type="project" value="InterPro"/>
</dbReference>
<keyword evidence="5 8" id="KW-0808">Transferase</keyword>
<evidence type="ECO:0000256" key="2">
    <source>
        <dbReference type="ARBA" id="ARBA00005879"/>
    </source>
</evidence>
<sequence>MGTITPGTLPPGTLYGIGTGPGDPELMTLKAVRLLRACPVVAYFAKRGGPGQARRIAASHLDGTHEEVPMVYPVTTELPPDSPAYAAAIEGFFDEQAERLAAFLAAGKSVAVLNEGDPFFYGSYMHLHLRLAHRFRVEVVPGVPSILGCAAQLPIPLTIRDDVLSVIPGTLGEVELAAALGRADAAAVMKLGGNLPKVRRVIESLGLTHRAWYVERGTTETQRVHPLAQAPDVAPYFAMILIPGQGKRGGVLTAPQAAKSEAAKSEVAKSEVAE</sequence>
<dbReference type="SUPFAM" id="SSF53790">
    <property type="entry name" value="Tetrapyrrole methylase"/>
    <property type="match status" value="1"/>
</dbReference>
<keyword evidence="4 8" id="KW-0489">Methyltransferase</keyword>
<accession>A0A560EKQ4</accession>
<dbReference type="PIRSF" id="PIRSF036427">
    <property type="entry name" value="Precrrn-2_mtase"/>
    <property type="match status" value="1"/>
</dbReference>
<protein>
    <submittedName>
        <fullName evidence="11">Precorrin-2/cobalt-factor-2 C20-methyltransferase</fullName>
    </submittedName>
</protein>